<evidence type="ECO:0000256" key="1">
    <source>
        <dbReference type="SAM" id="MobiDB-lite"/>
    </source>
</evidence>
<evidence type="ECO:0000313" key="4">
    <source>
        <dbReference type="EMBL" id="PWE28748.1"/>
    </source>
</evidence>
<dbReference type="SMART" id="SM00850">
    <property type="entry name" value="LytTR"/>
    <property type="match status" value="1"/>
</dbReference>
<dbReference type="Proteomes" id="UP000244940">
    <property type="component" value="Unassembled WGS sequence"/>
</dbReference>
<dbReference type="OrthoDB" id="7028951at2"/>
<evidence type="ECO:0000256" key="2">
    <source>
        <dbReference type="SAM" id="Phobius"/>
    </source>
</evidence>
<keyword evidence="5" id="KW-1185">Reference proteome</keyword>
<dbReference type="PANTHER" id="PTHR37299:SF1">
    <property type="entry name" value="STAGE 0 SPORULATION PROTEIN A HOMOLOG"/>
    <property type="match status" value="1"/>
</dbReference>
<dbReference type="PANTHER" id="PTHR37299">
    <property type="entry name" value="TRANSCRIPTIONAL REGULATOR-RELATED"/>
    <property type="match status" value="1"/>
</dbReference>
<dbReference type="EMBL" id="QEYD01000006">
    <property type="protein sequence ID" value="PWE28748.1"/>
    <property type="molecule type" value="Genomic_DNA"/>
</dbReference>
<proteinExistence type="predicted"/>
<keyword evidence="2" id="KW-0812">Transmembrane</keyword>
<dbReference type="InterPro" id="IPR046947">
    <property type="entry name" value="LytR-like"/>
</dbReference>
<dbReference type="RefSeq" id="WP_109533608.1">
    <property type="nucleotide sequence ID" value="NZ_QEYD01000006.1"/>
</dbReference>
<keyword evidence="2" id="KW-0472">Membrane</keyword>
<protein>
    <recommendedName>
        <fullName evidence="3">HTH LytTR-type domain-containing protein</fullName>
    </recommendedName>
</protein>
<dbReference type="GO" id="GO:0000156">
    <property type="term" value="F:phosphorelay response regulator activity"/>
    <property type="evidence" value="ECO:0007669"/>
    <property type="project" value="InterPro"/>
</dbReference>
<comment type="caution">
    <text evidence="4">The sequence shown here is derived from an EMBL/GenBank/DDBJ whole genome shotgun (WGS) entry which is preliminary data.</text>
</comment>
<evidence type="ECO:0000313" key="5">
    <source>
        <dbReference type="Proteomes" id="UP000244940"/>
    </source>
</evidence>
<accession>A0A2U2CA22</accession>
<keyword evidence="2" id="KW-1133">Transmembrane helix</keyword>
<organism evidence="4 5">
    <name type="scientific">Pararhodobacter marinus</name>
    <dbReference type="NCBI Taxonomy" id="2184063"/>
    <lineage>
        <taxon>Bacteria</taxon>
        <taxon>Pseudomonadati</taxon>
        <taxon>Pseudomonadota</taxon>
        <taxon>Alphaproteobacteria</taxon>
        <taxon>Rhodobacterales</taxon>
        <taxon>Paracoccaceae</taxon>
        <taxon>Pararhodobacter</taxon>
    </lineage>
</organism>
<feature type="region of interest" description="Disordered" evidence="1">
    <location>
        <begin position="144"/>
        <end position="166"/>
    </location>
</feature>
<dbReference type="AlphaFoldDB" id="A0A2U2CA22"/>
<dbReference type="InterPro" id="IPR007492">
    <property type="entry name" value="LytTR_DNA-bd_dom"/>
</dbReference>
<dbReference type="GeneID" id="94365552"/>
<sequence length="291" mass="30897">MARKRFWGIIAAAILVTALAGPFHTMDEMGFAGRLAYWATAILAGAFLATPLSFITRELNRGGHMHWALAATIASAIAAPVMLGLILFMEVQIRGLIPGSVLTLAIYVIVPLAVVNLVVNGFVALGDRDTKAISAEAFRPRFADPSTDPVSGPVSEPVPDPGSNAAADTLPTATVTPLLFEKLPSDLGSDLISLRAQNHYVEVTTTRGTAQVLMRLSDAERDLAPYEGMRVHRSWWVNLAHVASHARTSAGGMELTLSNGQKVPVSRNQRAALRAALPGRGESGDLSEAAE</sequence>
<dbReference type="Pfam" id="PF04397">
    <property type="entry name" value="LytTR"/>
    <property type="match status" value="1"/>
</dbReference>
<dbReference type="PROSITE" id="PS50930">
    <property type="entry name" value="HTH_LYTTR"/>
    <property type="match status" value="1"/>
</dbReference>
<dbReference type="Gene3D" id="2.40.50.1020">
    <property type="entry name" value="LytTr DNA-binding domain"/>
    <property type="match status" value="1"/>
</dbReference>
<feature type="transmembrane region" description="Helical" evidence="2">
    <location>
        <begin position="101"/>
        <end position="125"/>
    </location>
</feature>
<reference evidence="4 5" key="1">
    <citation type="submission" date="2018-05" db="EMBL/GenBank/DDBJ databases">
        <title>Pararhodobacter marina sp. nov., isolated from deep-sea water of the Indian Ocean.</title>
        <authorList>
            <person name="Lai Q.Sr."/>
            <person name="Liu X."/>
            <person name="Shao Z."/>
        </authorList>
    </citation>
    <scope>NUCLEOTIDE SEQUENCE [LARGE SCALE GENOMIC DNA]</scope>
    <source>
        <strain evidence="4 5">CIC4N-9</strain>
    </source>
</reference>
<feature type="transmembrane region" description="Helical" evidence="2">
    <location>
        <begin position="67"/>
        <end position="89"/>
    </location>
</feature>
<feature type="transmembrane region" description="Helical" evidence="2">
    <location>
        <begin position="36"/>
        <end position="55"/>
    </location>
</feature>
<dbReference type="GO" id="GO:0003677">
    <property type="term" value="F:DNA binding"/>
    <property type="evidence" value="ECO:0007669"/>
    <property type="project" value="InterPro"/>
</dbReference>
<name>A0A2U2CA22_9RHOB</name>
<evidence type="ECO:0000259" key="3">
    <source>
        <dbReference type="PROSITE" id="PS50930"/>
    </source>
</evidence>
<feature type="domain" description="HTH LytTR-type" evidence="3">
    <location>
        <begin position="189"/>
        <end position="279"/>
    </location>
</feature>
<gene>
    <name evidence="4" type="ORF">C4N9_11690</name>
</gene>